<feature type="transmembrane region" description="Helical" evidence="9">
    <location>
        <begin position="150"/>
        <end position="172"/>
    </location>
</feature>
<feature type="domain" description="G-protein coupled receptors family 1 profile" evidence="10">
    <location>
        <begin position="46"/>
        <end position="303"/>
    </location>
</feature>
<feature type="transmembrane region" description="Helical" evidence="9">
    <location>
        <begin position="108"/>
        <end position="129"/>
    </location>
</feature>
<comment type="similarity">
    <text evidence="8">Belongs to the G-protein coupled receptor 1 family.</text>
</comment>
<dbReference type="InterPro" id="IPR000276">
    <property type="entry name" value="GPCR_Rhodpsn"/>
</dbReference>
<evidence type="ECO:0000256" key="3">
    <source>
        <dbReference type="ARBA" id="ARBA00022989"/>
    </source>
</evidence>
<dbReference type="Pfam" id="PF00001">
    <property type="entry name" value="7tm_1"/>
    <property type="match status" value="1"/>
</dbReference>
<evidence type="ECO:0000256" key="8">
    <source>
        <dbReference type="RuleBase" id="RU000688"/>
    </source>
</evidence>
<evidence type="ECO:0000256" key="9">
    <source>
        <dbReference type="SAM" id="Phobius"/>
    </source>
</evidence>
<name>A0A9X0A7B9_9CNID</name>
<dbReference type="PROSITE" id="PS00237">
    <property type="entry name" value="G_PROTEIN_RECEP_F1_1"/>
    <property type="match status" value="1"/>
</dbReference>
<feature type="transmembrane region" description="Helical" evidence="9">
    <location>
        <begin position="34"/>
        <end position="54"/>
    </location>
</feature>
<comment type="subcellular location">
    <subcellularLocation>
        <location evidence="1">Membrane</location>
        <topology evidence="1">Multi-pass membrane protein</topology>
    </subcellularLocation>
</comment>
<dbReference type="OrthoDB" id="10036964at2759"/>
<proteinExistence type="inferred from homology"/>
<reference evidence="11" key="1">
    <citation type="submission" date="2023-01" db="EMBL/GenBank/DDBJ databases">
        <title>Genome assembly of the deep-sea coral Lophelia pertusa.</title>
        <authorList>
            <person name="Herrera S."/>
            <person name="Cordes E."/>
        </authorList>
    </citation>
    <scope>NUCLEOTIDE SEQUENCE</scope>
    <source>
        <strain evidence="11">USNM1676648</strain>
        <tissue evidence="11">Polyp</tissue>
    </source>
</reference>
<evidence type="ECO:0000313" key="11">
    <source>
        <dbReference type="EMBL" id="KAJ7394758.1"/>
    </source>
</evidence>
<keyword evidence="5 9" id="KW-0472">Membrane</keyword>
<comment type="caution">
    <text evidence="11">The sequence shown here is derived from an EMBL/GenBank/DDBJ whole genome shotgun (WGS) entry which is preliminary data.</text>
</comment>
<dbReference type="AlphaFoldDB" id="A0A9X0A7B9"/>
<evidence type="ECO:0000256" key="7">
    <source>
        <dbReference type="ARBA" id="ARBA00023224"/>
    </source>
</evidence>
<dbReference type="SMART" id="SM01381">
    <property type="entry name" value="7TM_GPCR_Srsx"/>
    <property type="match status" value="1"/>
</dbReference>
<dbReference type="PANTHER" id="PTHR45695:SF9">
    <property type="entry name" value="LEUCOKININ RECEPTOR"/>
    <property type="match status" value="1"/>
</dbReference>
<dbReference type="CDD" id="cd00637">
    <property type="entry name" value="7tm_classA_rhodopsin-like"/>
    <property type="match status" value="1"/>
</dbReference>
<evidence type="ECO:0000256" key="4">
    <source>
        <dbReference type="ARBA" id="ARBA00023040"/>
    </source>
</evidence>
<sequence length="345" mass="39056">MSGSFSNNSATNCSGQDCQQNQSSGQSNQLVEMVFFWMITIVGIVGNSLVITVVKMIRSMRTTTNYLLVNVAVADITTLFFTAIHVIISRFRSFSSQALLSFLCKFIYTNSIVMVTLLVTSLTMTLLAFERYHALVKPLVMSRRLNNGNVAYAITGVWLVAIAMVTPLFASFDYNSTIGSCSLGDADTTEMVIYIDCLFVILTLIPFTVIAFCYSKIIYGMYFNNTICHNKSERSDTQEETREKRRLVTLLILLTVVFFIAFIPYGILLILYFKKISNANIVYVQQVAQYLTLLNCSVNPFIYAFQSSSYRRSFTFLVKKMFCRDTTVDAIELLEMRTRTSLRSV</sequence>
<keyword evidence="6 8" id="KW-0675">Receptor</keyword>
<keyword evidence="12" id="KW-1185">Reference proteome</keyword>
<accession>A0A9X0A7B9</accession>
<dbReference type="Proteomes" id="UP001163046">
    <property type="component" value="Unassembled WGS sequence"/>
</dbReference>
<protein>
    <recommendedName>
        <fullName evidence="10">G-protein coupled receptors family 1 profile domain-containing protein</fullName>
    </recommendedName>
</protein>
<evidence type="ECO:0000313" key="12">
    <source>
        <dbReference type="Proteomes" id="UP001163046"/>
    </source>
</evidence>
<dbReference type="SUPFAM" id="SSF81321">
    <property type="entry name" value="Family A G protein-coupled receptor-like"/>
    <property type="match status" value="1"/>
</dbReference>
<keyword evidence="3 9" id="KW-1133">Transmembrane helix</keyword>
<evidence type="ECO:0000256" key="6">
    <source>
        <dbReference type="ARBA" id="ARBA00023170"/>
    </source>
</evidence>
<dbReference type="PRINTS" id="PR00237">
    <property type="entry name" value="GPCRRHODOPSN"/>
</dbReference>
<dbReference type="PANTHER" id="PTHR45695">
    <property type="entry name" value="LEUCOKININ RECEPTOR-RELATED"/>
    <property type="match status" value="1"/>
</dbReference>
<dbReference type="EMBL" id="MU825396">
    <property type="protein sequence ID" value="KAJ7394758.1"/>
    <property type="molecule type" value="Genomic_DNA"/>
</dbReference>
<dbReference type="GO" id="GO:0004930">
    <property type="term" value="F:G protein-coupled receptor activity"/>
    <property type="evidence" value="ECO:0007669"/>
    <property type="project" value="UniProtKB-KW"/>
</dbReference>
<organism evidence="11 12">
    <name type="scientific">Desmophyllum pertusum</name>
    <dbReference type="NCBI Taxonomy" id="174260"/>
    <lineage>
        <taxon>Eukaryota</taxon>
        <taxon>Metazoa</taxon>
        <taxon>Cnidaria</taxon>
        <taxon>Anthozoa</taxon>
        <taxon>Hexacorallia</taxon>
        <taxon>Scleractinia</taxon>
        <taxon>Caryophylliina</taxon>
        <taxon>Caryophylliidae</taxon>
        <taxon>Desmophyllum</taxon>
    </lineage>
</organism>
<evidence type="ECO:0000256" key="2">
    <source>
        <dbReference type="ARBA" id="ARBA00022692"/>
    </source>
</evidence>
<dbReference type="InterPro" id="IPR017452">
    <property type="entry name" value="GPCR_Rhodpsn_7TM"/>
</dbReference>
<feature type="transmembrane region" description="Helical" evidence="9">
    <location>
        <begin position="247"/>
        <end position="273"/>
    </location>
</feature>
<dbReference type="GO" id="GO:0005886">
    <property type="term" value="C:plasma membrane"/>
    <property type="evidence" value="ECO:0007669"/>
    <property type="project" value="TreeGrafter"/>
</dbReference>
<feature type="transmembrane region" description="Helical" evidence="9">
    <location>
        <begin position="192"/>
        <end position="214"/>
    </location>
</feature>
<evidence type="ECO:0000256" key="1">
    <source>
        <dbReference type="ARBA" id="ARBA00004141"/>
    </source>
</evidence>
<keyword evidence="4 8" id="KW-0297">G-protein coupled receptor</keyword>
<keyword evidence="2 8" id="KW-0812">Transmembrane</keyword>
<evidence type="ECO:0000256" key="5">
    <source>
        <dbReference type="ARBA" id="ARBA00023136"/>
    </source>
</evidence>
<feature type="transmembrane region" description="Helical" evidence="9">
    <location>
        <begin position="66"/>
        <end position="88"/>
    </location>
</feature>
<gene>
    <name evidence="11" type="ORF">OS493_000591</name>
</gene>
<keyword evidence="7 8" id="KW-0807">Transducer</keyword>
<dbReference type="Gene3D" id="1.20.1070.10">
    <property type="entry name" value="Rhodopsin 7-helix transmembrane proteins"/>
    <property type="match status" value="1"/>
</dbReference>
<dbReference type="PROSITE" id="PS50262">
    <property type="entry name" value="G_PROTEIN_RECEP_F1_2"/>
    <property type="match status" value="1"/>
</dbReference>
<evidence type="ECO:0000259" key="10">
    <source>
        <dbReference type="PROSITE" id="PS50262"/>
    </source>
</evidence>